<dbReference type="Proteomes" id="UP000499080">
    <property type="component" value="Unassembled WGS sequence"/>
</dbReference>
<gene>
    <name evidence="1" type="ORF">AVEN_84960_1</name>
</gene>
<name>A0A4Y2BYH5_ARAVE</name>
<accession>A0A4Y2BYH5</accession>
<sequence length="91" mass="10297">MVTTTEEVRPVIKNVAKHSHRTIIVPTRDNNRNNNTLTVACYLMVFTTKEVSPVIKNVAKHSHRIIIVPTREKRTSLLIFQLLISKAPPVG</sequence>
<proteinExistence type="predicted"/>
<comment type="caution">
    <text evidence="1">The sequence shown here is derived from an EMBL/GenBank/DDBJ whole genome shotgun (WGS) entry which is preliminary data.</text>
</comment>
<protein>
    <submittedName>
        <fullName evidence="1">Uncharacterized protein</fullName>
    </submittedName>
</protein>
<evidence type="ECO:0000313" key="1">
    <source>
        <dbReference type="EMBL" id="GBL97260.1"/>
    </source>
</evidence>
<organism evidence="1 2">
    <name type="scientific">Araneus ventricosus</name>
    <name type="common">Orbweaver spider</name>
    <name type="synonym">Epeira ventricosa</name>
    <dbReference type="NCBI Taxonomy" id="182803"/>
    <lineage>
        <taxon>Eukaryota</taxon>
        <taxon>Metazoa</taxon>
        <taxon>Ecdysozoa</taxon>
        <taxon>Arthropoda</taxon>
        <taxon>Chelicerata</taxon>
        <taxon>Arachnida</taxon>
        <taxon>Araneae</taxon>
        <taxon>Araneomorphae</taxon>
        <taxon>Entelegynae</taxon>
        <taxon>Araneoidea</taxon>
        <taxon>Araneidae</taxon>
        <taxon>Araneus</taxon>
    </lineage>
</organism>
<dbReference type="AlphaFoldDB" id="A0A4Y2BYH5"/>
<dbReference type="EMBL" id="BGPR01000128">
    <property type="protein sequence ID" value="GBL97260.1"/>
    <property type="molecule type" value="Genomic_DNA"/>
</dbReference>
<keyword evidence="2" id="KW-1185">Reference proteome</keyword>
<evidence type="ECO:0000313" key="2">
    <source>
        <dbReference type="Proteomes" id="UP000499080"/>
    </source>
</evidence>
<reference evidence="1 2" key="1">
    <citation type="journal article" date="2019" name="Sci. Rep.">
        <title>Orb-weaving spider Araneus ventricosus genome elucidates the spidroin gene catalogue.</title>
        <authorList>
            <person name="Kono N."/>
            <person name="Nakamura H."/>
            <person name="Ohtoshi R."/>
            <person name="Moran D.A.P."/>
            <person name="Shinohara A."/>
            <person name="Yoshida Y."/>
            <person name="Fujiwara M."/>
            <person name="Mori M."/>
            <person name="Tomita M."/>
            <person name="Arakawa K."/>
        </authorList>
    </citation>
    <scope>NUCLEOTIDE SEQUENCE [LARGE SCALE GENOMIC DNA]</scope>
</reference>